<dbReference type="AlphaFoldDB" id="A0A1B7MIG2"/>
<name>A0A1B7MIG2_9AGAM</name>
<dbReference type="EMBL" id="KV449026">
    <property type="protein sequence ID" value="OAX32382.1"/>
    <property type="molecule type" value="Genomic_DNA"/>
</dbReference>
<feature type="signal peptide" evidence="1">
    <location>
        <begin position="1"/>
        <end position="16"/>
    </location>
</feature>
<reference evidence="2 3" key="1">
    <citation type="submission" date="2016-06" db="EMBL/GenBank/DDBJ databases">
        <title>Comparative genomics of the ectomycorrhizal sister species Rhizopogon vinicolor and Rhizopogon vesiculosus (Basidiomycota: Boletales) reveals a divergence of the mating type B locus.</title>
        <authorList>
            <consortium name="DOE Joint Genome Institute"/>
            <person name="Mujic A.B."/>
            <person name="Kuo A."/>
            <person name="Tritt A."/>
            <person name="Lipzen A."/>
            <person name="Chen C."/>
            <person name="Johnson J."/>
            <person name="Sharma A."/>
            <person name="Barry K."/>
            <person name="Grigoriev I.V."/>
            <person name="Spatafora J.W."/>
        </authorList>
    </citation>
    <scope>NUCLEOTIDE SEQUENCE [LARGE SCALE GENOMIC DNA]</scope>
    <source>
        <strain evidence="2 3">AM-OR11-026</strain>
    </source>
</reference>
<protein>
    <submittedName>
        <fullName evidence="2">Uncharacterized protein</fullName>
    </submittedName>
</protein>
<keyword evidence="1" id="KW-0732">Signal</keyword>
<accession>A0A1B7MIG2</accession>
<evidence type="ECO:0000313" key="3">
    <source>
        <dbReference type="Proteomes" id="UP000092154"/>
    </source>
</evidence>
<keyword evidence="3" id="KW-1185">Reference proteome</keyword>
<gene>
    <name evidence="2" type="ORF">K503DRAFT_776730</name>
</gene>
<dbReference type="OrthoDB" id="2606864at2759"/>
<sequence>MKYISLTAMIMSVALADIATAVNANGETCTHVDAVDCGILAGYNNGHSFLYYCMGEESNPDIGQISVIRNCSCTGCCDAFDGCMAHPP</sequence>
<evidence type="ECO:0000313" key="2">
    <source>
        <dbReference type="EMBL" id="OAX32382.1"/>
    </source>
</evidence>
<dbReference type="InParanoid" id="A0A1B7MIG2"/>
<dbReference type="Proteomes" id="UP000092154">
    <property type="component" value="Unassembled WGS sequence"/>
</dbReference>
<organism evidence="2 3">
    <name type="scientific">Rhizopogon vinicolor AM-OR11-026</name>
    <dbReference type="NCBI Taxonomy" id="1314800"/>
    <lineage>
        <taxon>Eukaryota</taxon>
        <taxon>Fungi</taxon>
        <taxon>Dikarya</taxon>
        <taxon>Basidiomycota</taxon>
        <taxon>Agaricomycotina</taxon>
        <taxon>Agaricomycetes</taxon>
        <taxon>Agaricomycetidae</taxon>
        <taxon>Boletales</taxon>
        <taxon>Suillineae</taxon>
        <taxon>Rhizopogonaceae</taxon>
        <taxon>Rhizopogon</taxon>
    </lineage>
</organism>
<feature type="chain" id="PRO_5008597372" evidence="1">
    <location>
        <begin position="17"/>
        <end position="88"/>
    </location>
</feature>
<proteinExistence type="predicted"/>
<evidence type="ECO:0000256" key="1">
    <source>
        <dbReference type="SAM" id="SignalP"/>
    </source>
</evidence>